<dbReference type="InterPro" id="IPR032696">
    <property type="entry name" value="SQ_cyclase_C"/>
</dbReference>
<dbReference type="GO" id="GO:0006696">
    <property type="term" value="P:ergosterol biosynthetic process"/>
    <property type="evidence" value="ECO:0007669"/>
    <property type="project" value="TreeGrafter"/>
</dbReference>
<dbReference type="Proteomes" id="UP000272025">
    <property type="component" value="Unassembled WGS sequence"/>
</dbReference>
<feature type="domain" description="Squalene cyclase N-terminal" evidence="10">
    <location>
        <begin position="123"/>
        <end position="344"/>
    </location>
</feature>
<dbReference type="GO" id="GO:0000250">
    <property type="term" value="F:lanosterol synthase activity"/>
    <property type="evidence" value="ECO:0007669"/>
    <property type="project" value="UniProtKB-ARBA"/>
</dbReference>
<evidence type="ECO:0000259" key="10">
    <source>
        <dbReference type="Pfam" id="PF13249"/>
    </source>
</evidence>
<dbReference type="STRING" id="1314773.A0A3N2PWX3"/>
<keyword evidence="2" id="KW-0444">Lipid biosynthesis</keyword>
<dbReference type="InterPro" id="IPR018333">
    <property type="entry name" value="Squalene_cyclase"/>
</dbReference>
<keyword evidence="5" id="KW-0443">Lipid metabolism</keyword>
<dbReference type="FunFam" id="1.50.10.20:FF:000002">
    <property type="entry name" value="Terpene cyclase/mutase family member"/>
    <property type="match status" value="1"/>
</dbReference>
<dbReference type="SFLD" id="SFLDG01016">
    <property type="entry name" value="Prenyltransferase_Like_2"/>
    <property type="match status" value="1"/>
</dbReference>
<accession>A0A3N2PWX3</accession>
<dbReference type="RefSeq" id="XP_028466829.1">
    <property type="nucleotide sequence ID" value="XM_028608742.1"/>
</dbReference>
<feature type="domain" description="Squalene cyclase C-terminal" evidence="9">
    <location>
        <begin position="403"/>
        <end position="734"/>
    </location>
</feature>
<name>A0A3N2PWX3_SODAK</name>
<evidence type="ECO:0000313" key="11">
    <source>
        <dbReference type="EMBL" id="ROT39023.1"/>
    </source>
</evidence>
<evidence type="ECO:0000256" key="4">
    <source>
        <dbReference type="ARBA" id="ARBA00022955"/>
    </source>
</evidence>
<organism evidence="11 12">
    <name type="scientific">Sodiomyces alkalinus (strain CBS 110278 / VKM F-3762 / F11)</name>
    <name type="common">Alkaliphilic filamentous fungus</name>
    <dbReference type="NCBI Taxonomy" id="1314773"/>
    <lineage>
        <taxon>Eukaryota</taxon>
        <taxon>Fungi</taxon>
        <taxon>Dikarya</taxon>
        <taxon>Ascomycota</taxon>
        <taxon>Pezizomycotina</taxon>
        <taxon>Sordariomycetes</taxon>
        <taxon>Hypocreomycetidae</taxon>
        <taxon>Glomerellales</taxon>
        <taxon>Plectosphaerellaceae</taxon>
        <taxon>Sodiomyces</taxon>
    </lineage>
</organism>
<dbReference type="GO" id="GO:0005811">
    <property type="term" value="C:lipid droplet"/>
    <property type="evidence" value="ECO:0007669"/>
    <property type="project" value="InterPro"/>
</dbReference>
<keyword evidence="4" id="KW-0752">Steroid biosynthesis</keyword>
<protein>
    <recommendedName>
        <fullName evidence="7">Terpene cyclase/mutase family member</fullName>
        <ecNumber evidence="7">5.4.99.-</ecNumber>
    </recommendedName>
</protein>
<dbReference type="Gene3D" id="1.50.10.20">
    <property type="match status" value="2"/>
</dbReference>
<dbReference type="EMBL" id="ML119054">
    <property type="protein sequence ID" value="ROT39023.1"/>
    <property type="molecule type" value="Genomic_DNA"/>
</dbReference>
<evidence type="ECO:0000256" key="1">
    <source>
        <dbReference type="ARBA" id="ARBA00009755"/>
    </source>
</evidence>
<dbReference type="Pfam" id="PF13249">
    <property type="entry name" value="SQHop_cyclase_N"/>
    <property type="match status" value="1"/>
</dbReference>
<evidence type="ECO:0000256" key="3">
    <source>
        <dbReference type="ARBA" id="ARBA00022737"/>
    </source>
</evidence>
<dbReference type="NCBIfam" id="TIGR01787">
    <property type="entry name" value="squalene_cyclas"/>
    <property type="match status" value="1"/>
</dbReference>
<keyword evidence="3" id="KW-0677">Repeat</keyword>
<reference evidence="11 12" key="1">
    <citation type="journal article" date="2018" name="Mol. Ecol.">
        <title>The obligate alkalophilic soda-lake fungus Sodiomyces alkalinus has shifted to a protein diet.</title>
        <authorList>
            <person name="Grum-Grzhimaylo A.A."/>
            <person name="Falkoski D.L."/>
            <person name="van den Heuvel J."/>
            <person name="Valero-Jimenez C.A."/>
            <person name="Min B."/>
            <person name="Choi I.G."/>
            <person name="Lipzen A."/>
            <person name="Daum C.G."/>
            <person name="Aanen D.K."/>
            <person name="Tsang A."/>
            <person name="Henrissat B."/>
            <person name="Bilanenko E.N."/>
            <person name="de Vries R.P."/>
            <person name="van Kan J.A.L."/>
            <person name="Grigoriev I.V."/>
            <person name="Debets A.J.M."/>
        </authorList>
    </citation>
    <scope>NUCLEOTIDE SEQUENCE [LARGE SCALE GENOMIC DNA]</scope>
    <source>
        <strain evidence="11 12">F11</strain>
    </source>
</reference>
<dbReference type="CDD" id="cd02892">
    <property type="entry name" value="SQCY_1"/>
    <property type="match status" value="1"/>
</dbReference>
<dbReference type="OrthoDB" id="21502at2759"/>
<keyword evidence="6 7" id="KW-0413">Isomerase</keyword>
<dbReference type="FunFam" id="1.50.10.20:FF:000003">
    <property type="entry name" value="Terpene cyclase/mutase family member"/>
    <property type="match status" value="1"/>
</dbReference>
<evidence type="ECO:0000256" key="6">
    <source>
        <dbReference type="ARBA" id="ARBA00023235"/>
    </source>
</evidence>
<comment type="similarity">
    <text evidence="1 7">Belongs to the terpene cyclase/mutase family.</text>
</comment>
<feature type="compositionally biased region" description="Basic and acidic residues" evidence="8">
    <location>
        <begin position="23"/>
        <end position="42"/>
    </location>
</feature>
<dbReference type="EC" id="5.4.99.-" evidence="7"/>
<sequence length="745" mass="85101">MAGPGESTALSRKRVAEAIAEQEWPKRPKLAEKTDGSRWRLDDQDGRHRWTYLEDEEAAKQWPQSHADKYYLGLPLDLRDLPPPQSPLDAARNGLTFYEKLQLPPGEWGCEYGGPMFLLPGIIITWYVTKTPISSAYATEMKNYLFARAHPTLGGWGLHVEGESTVFGCTLNYTALRILGVEPDHPVMLKARARLHALGGATSSPHWAKWWLAVLGVADWDVVNPVPPELWLVPDWVPFAPWRWWPHIRQVYVPMSHVASRRWSCEETDLTRALREELFVQPWGSIRWKAHRNDIAPADNYHPKTWVLNTANWFLVNVWDPYLRSSWIKERAEAWTSELVDMEDANTDYACLAPVSAPMTTVMCYIRDGPGSYTVRRHIERLEDSLWVNVEGMLCNGTNGVQCWDTAFSIQAAVAAGLEGDERWRPMLVKALAFLDRQQIREDCKDQAKCYRHPRKGGWPFSNKTQGYAVSDCISEALKSVVLLQKTDGYPQLLDDRRVFDAVDTILTYQNEDTGGVGSYEKRRGGKWMEVLNAAEVFGNIMVEYDYPECTTACVTALSIFQKHWPDYRADDIRRFVTRAVSWIKTNQWENGAWYGSWGVCFTYAAMFALESLSLVGEVYETSEHAKKGCDYLLSKQRADGGWSESYKACETMQWVEHPSGSLVVQTAWAVIALMEAEYPHVEPIKKGIRLIMKRQQANGEWLSESIEGVFNKSCMITYPNYKFTFPIKALGMFARKYPDELISP</sequence>
<dbReference type="PANTHER" id="PTHR11764:SF20">
    <property type="entry name" value="LANOSTEROL SYNTHASE"/>
    <property type="match status" value="1"/>
</dbReference>
<evidence type="ECO:0000256" key="8">
    <source>
        <dbReference type="SAM" id="MobiDB-lite"/>
    </source>
</evidence>
<evidence type="ECO:0000256" key="7">
    <source>
        <dbReference type="RuleBase" id="RU362003"/>
    </source>
</evidence>
<dbReference type="GeneID" id="39577220"/>
<evidence type="ECO:0000256" key="2">
    <source>
        <dbReference type="ARBA" id="ARBA00022516"/>
    </source>
</evidence>
<evidence type="ECO:0000313" key="12">
    <source>
        <dbReference type="Proteomes" id="UP000272025"/>
    </source>
</evidence>
<dbReference type="SUPFAM" id="SSF48239">
    <property type="entry name" value="Terpenoid cyclases/Protein prenyltransferases"/>
    <property type="match status" value="2"/>
</dbReference>
<evidence type="ECO:0000256" key="5">
    <source>
        <dbReference type="ARBA" id="ARBA00023098"/>
    </source>
</evidence>
<dbReference type="Gene3D" id="6.20.120.20">
    <property type="match status" value="1"/>
</dbReference>
<dbReference type="Pfam" id="PF13243">
    <property type="entry name" value="SQHop_cyclase_C"/>
    <property type="match status" value="1"/>
</dbReference>
<evidence type="ECO:0000259" key="9">
    <source>
        <dbReference type="Pfam" id="PF13243"/>
    </source>
</evidence>
<dbReference type="PANTHER" id="PTHR11764">
    <property type="entry name" value="TERPENE CYCLASE/MUTASE FAMILY MEMBER"/>
    <property type="match status" value="1"/>
</dbReference>
<gene>
    <name evidence="11" type="ORF">SODALDRAFT_294228</name>
</gene>
<dbReference type="InterPro" id="IPR032697">
    <property type="entry name" value="SQ_cyclase_N"/>
</dbReference>
<feature type="region of interest" description="Disordered" evidence="8">
    <location>
        <begin position="1"/>
        <end position="42"/>
    </location>
</feature>
<proteinExistence type="inferred from homology"/>
<dbReference type="InterPro" id="IPR008930">
    <property type="entry name" value="Terpenoid_cyclase/PrenylTrfase"/>
</dbReference>
<dbReference type="GO" id="GO:0016104">
    <property type="term" value="P:triterpenoid biosynthetic process"/>
    <property type="evidence" value="ECO:0007669"/>
    <property type="project" value="InterPro"/>
</dbReference>
<keyword evidence="12" id="KW-1185">Reference proteome</keyword>
<dbReference type="AlphaFoldDB" id="A0A3N2PWX3"/>